<keyword evidence="1" id="KW-0812">Transmembrane</keyword>
<keyword evidence="3" id="KW-1185">Reference proteome</keyword>
<feature type="transmembrane region" description="Helical" evidence="1">
    <location>
        <begin position="162"/>
        <end position="182"/>
    </location>
</feature>
<keyword evidence="1" id="KW-0472">Membrane</keyword>
<name>A0AAD8I6R1_9APIA</name>
<dbReference type="Proteomes" id="UP001237642">
    <property type="component" value="Unassembled WGS sequence"/>
</dbReference>
<organism evidence="2 3">
    <name type="scientific">Heracleum sosnowskyi</name>
    <dbReference type="NCBI Taxonomy" id="360622"/>
    <lineage>
        <taxon>Eukaryota</taxon>
        <taxon>Viridiplantae</taxon>
        <taxon>Streptophyta</taxon>
        <taxon>Embryophyta</taxon>
        <taxon>Tracheophyta</taxon>
        <taxon>Spermatophyta</taxon>
        <taxon>Magnoliopsida</taxon>
        <taxon>eudicotyledons</taxon>
        <taxon>Gunneridae</taxon>
        <taxon>Pentapetalae</taxon>
        <taxon>asterids</taxon>
        <taxon>campanulids</taxon>
        <taxon>Apiales</taxon>
        <taxon>Apiaceae</taxon>
        <taxon>Apioideae</taxon>
        <taxon>apioid superclade</taxon>
        <taxon>Tordylieae</taxon>
        <taxon>Tordyliinae</taxon>
        <taxon>Heracleum</taxon>
    </lineage>
</organism>
<comment type="caution">
    <text evidence="2">The sequence shown here is derived from an EMBL/GenBank/DDBJ whole genome shotgun (WGS) entry which is preliminary data.</text>
</comment>
<evidence type="ECO:0000256" key="1">
    <source>
        <dbReference type="SAM" id="Phobius"/>
    </source>
</evidence>
<gene>
    <name evidence="2" type="ORF">POM88_026243</name>
</gene>
<evidence type="ECO:0000313" key="2">
    <source>
        <dbReference type="EMBL" id="KAK1379499.1"/>
    </source>
</evidence>
<dbReference type="EMBL" id="JAUIZM010000006">
    <property type="protein sequence ID" value="KAK1379499.1"/>
    <property type="molecule type" value="Genomic_DNA"/>
</dbReference>
<proteinExistence type="predicted"/>
<evidence type="ECO:0008006" key="4">
    <source>
        <dbReference type="Google" id="ProtNLM"/>
    </source>
</evidence>
<reference evidence="2" key="1">
    <citation type="submission" date="2023-02" db="EMBL/GenBank/DDBJ databases">
        <title>Genome of toxic invasive species Heracleum sosnowskyi carries increased number of genes despite the absence of recent whole-genome duplications.</title>
        <authorList>
            <person name="Schelkunov M."/>
            <person name="Shtratnikova V."/>
            <person name="Makarenko M."/>
            <person name="Klepikova A."/>
            <person name="Omelchenko D."/>
            <person name="Novikova G."/>
            <person name="Obukhova E."/>
            <person name="Bogdanov V."/>
            <person name="Penin A."/>
            <person name="Logacheva M."/>
        </authorList>
    </citation>
    <scope>NUCLEOTIDE SEQUENCE</scope>
    <source>
        <strain evidence="2">Hsosn_3</strain>
        <tissue evidence="2">Leaf</tissue>
    </source>
</reference>
<feature type="transmembrane region" description="Helical" evidence="1">
    <location>
        <begin position="64"/>
        <end position="87"/>
    </location>
</feature>
<reference evidence="2" key="2">
    <citation type="submission" date="2023-05" db="EMBL/GenBank/DDBJ databases">
        <authorList>
            <person name="Schelkunov M.I."/>
        </authorList>
    </citation>
    <scope>NUCLEOTIDE SEQUENCE</scope>
    <source>
        <strain evidence="2">Hsosn_3</strain>
        <tissue evidence="2">Leaf</tissue>
    </source>
</reference>
<accession>A0AAD8I6R1</accession>
<evidence type="ECO:0000313" key="3">
    <source>
        <dbReference type="Proteomes" id="UP001237642"/>
    </source>
</evidence>
<protein>
    <recommendedName>
        <fullName evidence="4">Late embryogenesis abundant protein LEA-2 subgroup domain-containing protein</fullName>
    </recommendedName>
</protein>
<dbReference type="AlphaFoldDB" id="A0AAD8I6R1"/>
<keyword evidence="1" id="KW-1133">Transmembrane helix</keyword>
<sequence length="184" mass="20641">MYAEQEVQPFSSSTHEIEEIIEEEEMGNNNGNNTHISNPSPLNLLSAVDSASDVKTGFKTICPIITFIFSALFVIVVLFSVVLLVYYKPIPPHLHLAIPQVNTHNFTFNHLNATFFFKFHNPNQKTDLSLQSVVANLRVSYSSPTSRLLPPMYLKSKLSSHFIHLSLPLHGILSTPLLACCFTR</sequence>